<comment type="caution">
    <text evidence="1">The sequence shown here is derived from an EMBL/GenBank/DDBJ whole genome shotgun (WGS) entry which is preliminary data.</text>
</comment>
<protein>
    <submittedName>
        <fullName evidence="1">Uncharacterized protein</fullName>
    </submittedName>
</protein>
<accession>A0A8K0MH64</accession>
<dbReference type="EMBL" id="VOIH02000005">
    <property type="protein sequence ID" value="KAF3445761.1"/>
    <property type="molecule type" value="Genomic_DNA"/>
</dbReference>
<gene>
    <name evidence="1" type="ORF">FNV43_RR10938</name>
</gene>
<sequence>MAVSTISDLQLMDYHYCECFSTMWFVLESRAIWCVPKAPSYSCGLVSTADWVVEGQRWLVVVRCPKGSMVIRQLGGFTKGYGGLPDLSDLQLMDYHYCECFLYYVVCLESRAIWCVPKAPQIIHVVWSPLPIGWLKVNTDGAADGCSCPSGCDGYFVTSRGFTKGRFVVPLDSCYTFENEL</sequence>
<dbReference type="Proteomes" id="UP000796880">
    <property type="component" value="Unassembled WGS sequence"/>
</dbReference>
<evidence type="ECO:0000313" key="2">
    <source>
        <dbReference type="Proteomes" id="UP000796880"/>
    </source>
</evidence>
<dbReference type="OrthoDB" id="1166390at2759"/>
<keyword evidence="2" id="KW-1185">Reference proteome</keyword>
<reference evidence="1" key="1">
    <citation type="submission" date="2020-03" db="EMBL/GenBank/DDBJ databases">
        <title>A high-quality chromosome-level genome assembly of a woody plant with both climbing and erect habits, Rhamnella rubrinervis.</title>
        <authorList>
            <person name="Lu Z."/>
            <person name="Yang Y."/>
            <person name="Zhu X."/>
            <person name="Sun Y."/>
        </authorList>
    </citation>
    <scope>NUCLEOTIDE SEQUENCE</scope>
    <source>
        <strain evidence="1">BYM</strain>
        <tissue evidence="1">Leaf</tissue>
    </source>
</reference>
<dbReference type="AlphaFoldDB" id="A0A8K0MH64"/>
<name>A0A8K0MH64_9ROSA</name>
<proteinExistence type="predicted"/>
<evidence type="ECO:0000313" key="1">
    <source>
        <dbReference type="EMBL" id="KAF3445761.1"/>
    </source>
</evidence>
<organism evidence="1 2">
    <name type="scientific">Rhamnella rubrinervis</name>
    <dbReference type="NCBI Taxonomy" id="2594499"/>
    <lineage>
        <taxon>Eukaryota</taxon>
        <taxon>Viridiplantae</taxon>
        <taxon>Streptophyta</taxon>
        <taxon>Embryophyta</taxon>
        <taxon>Tracheophyta</taxon>
        <taxon>Spermatophyta</taxon>
        <taxon>Magnoliopsida</taxon>
        <taxon>eudicotyledons</taxon>
        <taxon>Gunneridae</taxon>
        <taxon>Pentapetalae</taxon>
        <taxon>rosids</taxon>
        <taxon>fabids</taxon>
        <taxon>Rosales</taxon>
        <taxon>Rhamnaceae</taxon>
        <taxon>rhamnoid group</taxon>
        <taxon>Rhamneae</taxon>
        <taxon>Rhamnella</taxon>
    </lineage>
</organism>